<accession>A0A8X6UN62</accession>
<evidence type="ECO:0000313" key="2">
    <source>
        <dbReference type="Proteomes" id="UP000887013"/>
    </source>
</evidence>
<comment type="caution">
    <text evidence="1">The sequence shown here is derived from an EMBL/GenBank/DDBJ whole genome shotgun (WGS) entry which is preliminary data.</text>
</comment>
<dbReference type="Proteomes" id="UP000887013">
    <property type="component" value="Unassembled WGS sequence"/>
</dbReference>
<organism evidence="1 2">
    <name type="scientific">Nephila pilipes</name>
    <name type="common">Giant wood spider</name>
    <name type="synonym">Nephila maculata</name>
    <dbReference type="NCBI Taxonomy" id="299642"/>
    <lineage>
        <taxon>Eukaryota</taxon>
        <taxon>Metazoa</taxon>
        <taxon>Ecdysozoa</taxon>
        <taxon>Arthropoda</taxon>
        <taxon>Chelicerata</taxon>
        <taxon>Arachnida</taxon>
        <taxon>Araneae</taxon>
        <taxon>Araneomorphae</taxon>
        <taxon>Entelegynae</taxon>
        <taxon>Araneoidea</taxon>
        <taxon>Nephilidae</taxon>
        <taxon>Nephila</taxon>
    </lineage>
</organism>
<dbReference type="AlphaFoldDB" id="A0A8X6UN62"/>
<keyword evidence="2" id="KW-1185">Reference proteome</keyword>
<proteinExistence type="predicted"/>
<protein>
    <submittedName>
        <fullName evidence="1">Uncharacterized protein</fullName>
    </submittedName>
</protein>
<gene>
    <name evidence="1" type="ORF">NPIL_506991</name>
</gene>
<dbReference type="EMBL" id="BMAW01084698">
    <property type="protein sequence ID" value="GFU39875.1"/>
    <property type="molecule type" value="Genomic_DNA"/>
</dbReference>
<reference evidence="1" key="1">
    <citation type="submission" date="2020-08" db="EMBL/GenBank/DDBJ databases">
        <title>Multicomponent nature underlies the extraordinary mechanical properties of spider dragline silk.</title>
        <authorList>
            <person name="Kono N."/>
            <person name="Nakamura H."/>
            <person name="Mori M."/>
            <person name="Yoshida Y."/>
            <person name="Ohtoshi R."/>
            <person name="Malay A.D."/>
            <person name="Moran D.A.P."/>
            <person name="Tomita M."/>
            <person name="Numata K."/>
            <person name="Arakawa K."/>
        </authorList>
    </citation>
    <scope>NUCLEOTIDE SEQUENCE</scope>
</reference>
<name>A0A8X6UN62_NEPPI</name>
<evidence type="ECO:0000313" key="1">
    <source>
        <dbReference type="EMBL" id="GFU39875.1"/>
    </source>
</evidence>
<sequence length="110" mass="12540">MLLCAIHDNLSISSSRNCHIFVAFTLGLSKILREAACNAYNLWKRFLCTVKTTSEKYNFNSLDIFSILSCIHMILLLCYRIDTSRSVEIEVPVLLRSFFKTLLEPSSKSA</sequence>
<dbReference type="OrthoDB" id="6429244at2759"/>